<dbReference type="Proteomes" id="UP001307705">
    <property type="component" value="Unassembled WGS sequence"/>
</dbReference>
<evidence type="ECO:0000313" key="1">
    <source>
        <dbReference type="EMBL" id="GMQ33638.1"/>
    </source>
</evidence>
<comment type="caution">
    <text evidence="1">The sequence shown here is derived from an EMBL/GenBank/DDBJ whole genome shotgun (WGS) entry which is preliminary data.</text>
</comment>
<gene>
    <name evidence="1" type="ORF">Ataiwa_19100</name>
</gene>
<dbReference type="InterPro" id="IPR016181">
    <property type="entry name" value="Acyl_CoA_acyltransferase"/>
</dbReference>
<proteinExistence type="predicted"/>
<keyword evidence="2" id="KW-1185">Reference proteome</keyword>
<accession>A0ABQ6Q2D5</accession>
<protein>
    <recommendedName>
        <fullName evidence="3">Acetyltransferase (GNAT) domain-containing protein</fullName>
    </recommendedName>
</protein>
<evidence type="ECO:0008006" key="3">
    <source>
        <dbReference type="Google" id="ProtNLM"/>
    </source>
</evidence>
<reference evidence="1 2" key="1">
    <citation type="submission" date="2023-08" db="EMBL/GenBank/DDBJ databases">
        <title>Draft genome sequence of Algoriphagus taiwanensis.</title>
        <authorList>
            <person name="Takatani N."/>
            <person name="Hosokawa M."/>
            <person name="Sawabe T."/>
        </authorList>
    </citation>
    <scope>NUCLEOTIDE SEQUENCE [LARGE SCALE GENOMIC DNA]</scope>
    <source>
        <strain evidence="1 2">JCM 19755</strain>
    </source>
</reference>
<name>A0ABQ6Q2D5_9BACT</name>
<evidence type="ECO:0000313" key="2">
    <source>
        <dbReference type="Proteomes" id="UP001307705"/>
    </source>
</evidence>
<dbReference type="EMBL" id="BTPE01000005">
    <property type="protein sequence ID" value="GMQ33638.1"/>
    <property type="molecule type" value="Genomic_DNA"/>
</dbReference>
<sequence length="320" mass="36368">MKQTISETKKTLEANKTEGSSPYLLRVVPANEGTYSYFLRQFAVPGFSELLDFQWVKKDKVKAGVTFALTQDGRAVSLPKAPFGGVWTEEKLSSSSLEAFLNSVIENLQVRNIRNVQLVQPPKPYGEQTDLINYLLSKSGFQAKEVVSHHFHCGKKKIKKFAQDQQIKWTSKIKENGLKILLGPIQNFGFLEEIRSWNLQKGYSVTFDEARLIQQVSEFPERYFLVSILKNKQAIAHALGVKLTEDSLYYFLSAINPKSEVKNLGDLILAKFFFLASELKVNWVDLGSSDLPEGPNHNLIHFKSRFSNDISIKITWSRTI</sequence>
<organism evidence="1 2">
    <name type="scientific">Algoriphagus taiwanensis</name>
    <dbReference type="NCBI Taxonomy" id="1445656"/>
    <lineage>
        <taxon>Bacteria</taxon>
        <taxon>Pseudomonadati</taxon>
        <taxon>Bacteroidota</taxon>
        <taxon>Cytophagia</taxon>
        <taxon>Cytophagales</taxon>
        <taxon>Cyclobacteriaceae</taxon>
        <taxon>Algoriphagus</taxon>
    </lineage>
</organism>
<dbReference type="RefSeq" id="WP_338228441.1">
    <property type="nucleotide sequence ID" value="NZ_BTPE01000005.1"/>
</dbReference>
<dbReference type="SUPFAM" id="SSF55729">
    <property type="entry name" value="Acyl-CoA N-acyltransferases (Nat)"/>
    <property type="match status" value="1"/>
</dbReference>
<dbReference type="Gene3D" id="3.40.630.30">
    <property type="match status" value="1"/>
</dbReference>